<accession>A0A9D2JVR7</accession>
<dbReference type="EMBL" id="DXBE01000046">
    <property type="protein sequence ID" value="HIZ69425.1"/>
    <property type="molecule type" value="Genomic_DNA"/>
</dbReference>
<gene>
    <name evidence="1" type="ORF">H9966_06040</name>
</gene>
<proteinExistence type="predicted"/>
<reference evidence="1" key="2">
    <citation type="submission" date="2021-04" db="EMBL/GenBank/DDBJ databases">
        <authorList>
            <person name="Gilroy R."/>
        </authorList>
    </citation>
    <scope>NUCLEOTIDE SEQUENCE</scope>
    <source>
        <strain evidence="1">ChiHecec3B27-8219</strain>
    </source>
</reference>
<dbReference type="AlphaFoldDB" id="A0A9D2JVR7"/>
<name>A0A9D2JVR7_9BACT</name>
<evidence type="ECO:0000313" key="1">
    <source>
        <dbReference type="EMBL" id="HIZ69425.1"/>
    </source>
</evidence>
<reference evidence="1" key="1">
    <citation type="journal article" date="2021" name="PeerJ">
        <title>Extensive microbial diversity within the chicken gut microbiome revealed by metagenomics and culture.</title>
        <authorList>
            <person name="Gilroy R."/>
            <person name="Ravi A."/>
            <person name="Getino M."/>
            <person name="Pursley I."/>
            <person name="Horton D.L."/>
            <person name="Alikhan N.F."/>
            <person name="Baker D."/>
            <person name="Gharbi K."/>
            <person name="Hall N."/>
            <person name="Watson M."/>
            <person name="Adriaenssens E.M."/>
            <person name="Foster-Nyarko E."/>
            <person name="Jarju S."/>
            <person name="Secka A."/>
            <person name="Antonio M."/>
            <person name="Oren A."/>
            <person name="Chaudhuri R.R."/>
            <person name="La Ragione R."/>
            <person name="Hildebrand F."/>
            <person name="Pallen M.J."/>
        </authorList>
    </citation>
    <scope>NUCLEOTIDE SEQUENCE</scope>
    <source>
        <strain evidence="1">ChiHecec3B27-8219</strain>
    </source>
</reference>
<evidence type="ECO:0000313" key="2">
    <source>
        <dbReference type="Proteomes" id="UP000824055"/>
    </source>
</evidence>
<comment type="caution">
    <text evidence="1">The sequence shown here is derived from an EMBL/GenBank/DDBJ whole genome shotgun (WGS) entry which is preliminary data.</text>
</comment>
<protein>
    <submittedName>
        <fullName evidence="1">Uncharacterized protein</fullName>
    </submittedName>
</protein>
<organism evidence="1 2">
    <name type="scientific">Candidatus Prevotella avicola</name>
    <dbReference type="NCBI Taxonomy" id="2838738"/>
    <lineage>
        <taxon>Bacteria</taxon>
        <taxon>Pseudomonadati</taxon>
        <taxon>Bacteroidota</taxon>
        <taxon>Bacteroidia</taxon>
        <taxon>Bacteroidales</taxon>
        <taxon>Prevotellaceae</taxon>
        <taxon>Prevotella</taxon>
    </lineage>
</organism>
<dbReference type="Proteomes" id="UP000824055">
    <property type="component" value="Unassembled WGS sequence"/>
</dbReference>
<sequence length="225" mass="23657">MAAVKLSITHMDNARAAEGIAAGGDVLQLNTVTPDHARDDFDMGTDGVKWMADSVAQIYALQGGSRYSLLSAVNVEGKVSVGVTLPAPGLYTIQVPEDCLAEGYETIVLEDANTGKAVNLLEGGYDFSSATAGDIKGRFSISFNGMMDDRQDDGIRAYSLSRGTIRVEGVAVGDRVSVYRTDGIMAGQGIASSTTEDVSANVSTVAIVKVERDGKTIAVKKIRVD</sequence>